<comment type="caution">
    <text evidence="2">The sequence shown here is derived from an EMBL/GenBank/DDBJ whole genome shotgun (WGS) entry which is preliminary data.</text>
</comment>
<evidence type="ECO:0000256" key="1">
    <source>
        <dbReference type="SAM" id="Phobius"/>
    </source>
</evidence>
<sequence>MSLDYKKGFTAFIGIGCAAPALALVAGFPDAICSGLGVPHEQWTKSKEALMGLYLYTISDIALGALCGAALMEKTSTALALGAAAVHQVSYVSAATAVYGFRKEHVASVITAAIATALALKE</sequence>
<feature type="transmembrane region" description="Helical" evidence="1">
    <location>
        <begin position="78"/>
        <end position="99"/>
    </location>
</feature>
<keyword evidence="3" id="KW-1185">Reference proteome</keyword>
<keyword evidence="1" id="KW-1133">Transmembrane helix</keyword>
<protein>
    <submittedName>
        <fullName evidence="2">Uncharacterized protein</fullName>
    </submittedName>
</protein>
<keyword evidence="1" id="KW-0472">Membrane</keyword>
<dbReference type="Proteomes" id="UP001295423">
    <property type="component" value="Unassembled WGS sequence"/>
</dbReference>
<name>A0AAD2G843_9STRA</name>
<proteinExistence type="predicted"/>
<accession>A0AAD2G843</accession>
<organism evidence="2 3">
    <name type="scientific">Cylindrotheca closterium</name>
    <dbReference type="NCBI Taxonomy" id="2856"/>
    <lineage>
        <taxon>Eukaryota</taxon>
        <taxon>Sar</taxon>
        <taxon>Stramenopiles</taxon>
        <taxon>Ochrophyta</taxon>
        <taxon>Bacillariophyta</taxon>
        <taxon>Bacillariophyceae</taxon>
        <taxon>Bacillariophycidae</taxon>
        <taxon>Bacillariales</taxon>
        <taxon>Bacillariaceae</taxon>
        <taxon>Cylindrotheca</taxon>
    </lineage>
</organism>
<gene>
    <name evidence="2" type="ORF">CYCCA115_LOCUS21252</name>
</gene>
<dbReference type="AlphaFoldDB" id="A0AAD2G843"/>
<evidence type="ECO:0000313" key="2">
    <source>
        <dbReference type="EMBL" id="CAJ1965659.1"/>
    </source>
</evidence>
<dbReference type="EMBL" id="CAKOGP040002214">
    <property type="protein sequence ID" value="CAJ1965659.1"/>
    <property type="molecule type" value="Genomic_DNA"/>
</dbReference>
<reference evidence="2" key="1">
    <citation type="submission" date="2023-08" db="EMBL/GenBank/DDBJ databases">
        <authorList>
            <person name="Audoor S."/>
            <person name="Bilcke G."/>
        </authorList>
    </citation>
    <scope>NUCLEOTIDE SEQUENCE</scope>
</reference>
<keyword evidence="1" id="KW-0812">Transmembrane</keyword>
<evidence type="ECO:0000313" key="3">
    <source>
        <dbReference type="Proteomes" id="UP001295423"/>
    </source>
</evidence>
<feature type="transmembrane region" description="Helical" evidence="1">
    <location>
        <begin position="51"/>
        <end position="71"/>
    </location>
</feature>